<dbReference type="PANTHER" id="PTHR24198:SF165">
    <property type="entry name" value="ANKYRIN REPEAT-CONTAINING PROTEIN-RELATED"/>
    <property type="match status" value="1"/>
</dbReference>
<dbReference type="InterPro" id="IPR036770">
    <property type="entry name" value="Ankyrin_rpt-contain_sf"/>
</dbReference>
<dbReference type="PROSITE" id="PS50297">
    <property type="entry name" value="ANK_REP_REGION"/>
    <property type="match status" value="4"/>
</dbReference>
<organism evidence="4 5">
    <name type="scientific">Ectocarpus siliculosus</name>
    <name type="common">Brown alga</name>
    <name type="synonym">Conferva siliculosa</name>
    <dbReference type="NCBI Taxonomy" id="2880"/>
    <lineage>
        <taxon>Eukaryota</taxon>
        <taxon>Sar</taxon>
        <taxon>Stramenopiles</taxon>
        <taxon>Ochrophyta</taxon>
        <taxon>PX clade</taxon>
        <taxon>Phaeophyceae</taxon>
        <taxon>Ectocarpales</taxon>
        <taxon>Ectocarpaceae</taxon>
        <taxon>Ectocarpus</taxon>
    </lineage>
</organism>
<dbReference type="OMA" id="DQFTHEG"/>
<evidence type="ECO:0000256" key="2">
    <source>
        <dbReference type="ARBA" id="ARBA00023043"/>
    </source>
</evidence>
<dbReference type="SMART" id="SM00248">
    <property type="entry name" value="ANK"/>
    <property type="match status" value="7"/>
</dbReference>
<evidence type="ECO:0000256" key="1">
    <source>
        <dbReference type="ARBA" id="ARBA00022737"/>
    </source>
</evidence>
<dbReference type="InterPro" id="IPR002110">
    <property type="entry name" value="Ankyrin_rpt"/>
</dbReference>
<evidence type="ECO:0000313" key="4">
    <source>
        <dbReference type="EMBL" id="CBJ29888.1"/>
    </source>
</evidence>
<feature type="repeat" description="ANK" evidence="3">
    <location>
        <begin position="276"/>
        <end position="308"/>
    </location>
</feature>
<dbReference type="Pfam" id="PF12796">
    <property type="entry name" value="Ank_2"/>
    <property type="match status" value="1"/>
</dbReference>
<feature type="repeat" description="ANK" evidence="3">
    <location>
        <begin position="69"/>
        <end position="101"/>
    </location>
</feature>
<keyword evidence="1" id="KW-0677">Repeat</keyword>
<keyword evidence="2 3" id="KW-0040">ANK repeat</keyword>
<dbReference type="STRING" id="2880.D7FM65"/>
<evidence type="ECO:0000256" key="3">
    <source>
        <dbReference type="PROSITE-ProRule" id="PRU00023"/>
    </source>
</evidence>
<reference evidence="4 5" key="1">
    <citation type="journal article" date="2010" name="Nature">
        <title>The Ectocarpus genome and the independent evolution of multicellularity in brown algae.</title>
        <authorList>
            <person name="Cock J.M."/>
            <person name="Sterck L."/>
            <person name="Rouze P."/>
            <person name="Scornet D."/>
            <person name="Allen A.E."/>
            <person name="Amoutzias G."/>
            <person name="Anthouard V."/>
            <person name="Artiguenave F."/>
            <person name="Aury J.M."/>
            <person name="Badger J.H."/>
            <person name="Beszteri B."/>
            <person name="Billiau K."/>
            <person name="Bonnet E."/>
            <person name="Bothwell J.H."/>
            <person name="Bowler C."/>
            <person name="Boyen C."/>
            <person name="Brownlee C."/>
            <person name="Carrano C.J."/>
            <person name="Charrier B."/>
            <person name="Cho G.Y."/>
            <person name="Coelho S.M."/>
            <person name="Collen J."/>
            <person name="Corre E."/>
            <person name="Da Silva C."/>
            <person name="Delage L."/>
            <person name="Delaroque N."/>
            <person name="Dittami S.M."/>
            <person name="Doulbeau S."/>
            <person name="Elias M."/>
            <person name="Farnham G."/>
            <person name="Gachon C.M."/>
            <person name="Gschloessl B."/>
            <person name="Heesch S."/>
            <person name="Jabbari K."/>
            <person name="Jubin C."/>
            <person name="Kawai H."/>
            <person name="Kimura K."/>
            <person name="Kloareg B."/>
            <person name="Kupper F.C."/>
            <person name="Lang D."/>
            <person name="Le Bail A."/>
            <person name="Leblanc C."/>
            <person name="Lerouge P."/>
            <person name="Lohr M."/>
            <person name="Lopez P.J."/>
            <person name="Martens C."/>
            <person name="Maumus F."/>
            <person name="Michel G."/>
            <person name="Miranda-Saavedra D."/>
            <person name="Morales J."/>
            <person name="Moreau H."/>
            <person name="Motomura T."/>
            <person name="Nagasato C."/>
            <person name="Napoli C.A."/>
            <person name="Nelson D.R."/>
            <person name="Nyvall-Collen P."/>
            <person name="Peters A.F."/>
            <person name="Pommier C."/>
            <person name="Potin P."/>
            <person name="Poulain J."/>
            <person name="Quesneville H."/>
            <person name="Read B."/>
            <person name="Rensing S.A."/>
            <person name="Ritter A."/>
            <person name="Rousvoal S."/>
            <person name="Samanta M."/>
            <person name="Samson G."/>
            <person name="Schroeder D.C."/>
            <person name="Segurens B."/>
            <person name="Strittmatter M."/>
            <person name="Tonon T."/>
            <person name="Tregear J.W."/>
            <person name="Valentin K."/>
            <person name="von Dassow P."/>
            <person name="Yamagishi T."/>
            <person name="Van de Peer Y."/>
            <person name="Wincker P."/>
        </authorList>
    </citation>
    <scope>NUCLEOTIDE SEQUENCE [LARGE SCALE GENOMIC DNA]</scope>
    <source>
        <strain evidence="5">Ec32 / CCAP1310/4</strain>
    </source>
</reference>
<accession>D7FM65</accession>
<sequence length="373" mass="39634">MSTHQDRKSTLHGTGDMILDLVCDLATPRQWTKWLRVPLEHAAGTGNAALVEKLLKVGANASAGWRGCDGRTLMHAGAEGGSEQVISMLTRAGAGKYINDQAPLSGLTPLHLAVSGGKLAATKVLMLAGADVNRLDADGVAPLHLALQHGHAELAQVLLLGGADADKQLRNGNFPIHLAARRGEDGVLRSLLHKGAKVDRRCSAGNTPLCHALDAGHISTVNVSLGWGCLWLEPTSKTCIAGRPPLCVSTFSISYFAAMLALLKLGADLHAKCPHNGMTALHTACHVVNPDAADLLLRWGADETAVDWNGATTSAVIPRIDEAPEENGPAILRLTKLLKFADQDRTWRRRGLLVMCRAHPETGPGSGCLQHYR</sequence>
<feature type="repeat" description="ANK" evidence="3">
    <location>
        <begin position="138"/>
        <end position="170"/>
    </location>
</feature>
<dbReference type="AlphaFoldDB" id="D7FM65"/>
<keyword evidence="5" id="KW-1185">Reference proteome</keyword>
<dbReference type="eggNOG" id="KOG4177">
    <property type="taxonomic scope" value="Eukaryota"/>
</dbReference>
<evidence type="ECO:0000313" key="5">
    <source>
        <dbReference type="Proteomes" id="UP000002630"/>
    </source>
</evidence>
<dbReference type="PANTHER" id="PTHR24198">
    <property type="entry name" value="ANKYRIN REPEAT AND PROTEIN KINASE DOMAIN-CONTAINING PROTEIN"/>
    <property type="match status" value="1"/>
</dbReference>
<dbReference type="EMBL" id="FN649756">
    <property type="protein sequence ID" value="CBJ29888.1"/>
    <property type="molecule type" value="Genomic_DNA"/>
</dbReference>
<dbReference type="EMBL" id="FN648172">
    <property type="protein sequence ID" value="CBJ29888.1"/>
    <property type="molecule type" value="Genomic_DNA"/>
</dbReference>
<protein>
    <submittedName>
        <fullName evidence="4">Similar to ankyrin 2,3/unc44, partial</fullName>
    </submittedName>
</protein>
<dbReference type="Gene3D" id="1.25.40.20">
    <property type="entry name" value="Ankyrin repeat-containing domain"/>
    <property type="match status" value="1"/>
</dbReference>
<dbReference type="Proteomes" id="UP000002630">
    <property type="component" value="Linkage Group LG31"/>
</dbReference>
<gene>
    <name evidence="4" type="ORF">Esi_0164_0024</name>
</gene>
<dbReference type="OrthoDB" id="539213at2759"/>
<dbReference type="PROSITE" id="PS50088">
    <property type="entry name" value="ANK_REPEAT"/>
    <property type="match status" value="5"/>
</dbReference>
<feature type="repeat" description="ANK" evidence="3">
    <location>
        <begin position="171"/>
        <end position="203"/>
    </location>
</feature>
<name>D7FM65_ECTSI</name>
<dbReference type="SUPFAM" id="SSF48403">
    <property type="entry name" value="Ankyrin repeat"/>
    <property type="match status" value="1"/>
</dbReference>
<dbReference type="InParanoid" id="D7FM65"/>
<dbReference type="Pfam" id="PF00023">
    <property type="entry name" value="Ank"/>
    <property type="match status" value="2"/>
</dbReference>
<proteinExistence type="predicted"/>
<feature type="repeat" description="ANK" evidence="3">
    <location>
        <begin position="105"/>
        <end position="137"/>
    </location>
</feature>